<organism evidence="2 3">
    <name type="scientific">Coptis chinensis</name>
    <dbReference type="NCBI Taxonomy" id="261450"/>
    <lineage>
        <taxon>Eukaryota</taxon>
        <taxon>Viridiplantae</taxon>
        <taxon>Streptophyta</taxon>
        <taxon>Embryophyta</taxon>
        <taxon>Tracheophyta</taxon>
        <taxon>Spermatophyta</taxon>
        <taxon>Magnoliopsida</taxon>
        <taxon>Ranunculales</taxon>
        <taxon>Ranunculaceae</taxon>
        <taxon>Coptidoideae</taxon>
        <taxon>Coptis</taxon>
    </lineage>
</organism>
<evidence type="ECO:0000259" key="1">
    <source>
        <dbReference type="PROSITE" id="PS00125"/>
    </source>
</evidence>
<dbReference type="AlphaFoldDB" id="A0A835HVG5"/>
<gene>
    <name evidence="2" type="ORF">IFM89_017515</name>
</gene>
<feature type="non-terminal residue" evidence="2">
    <location>
        <position position="89"/>
    </location>
</feature>
<protein>
    <recommendedName>
        <fullName evidence="1">Serine/threonine specific protein phosphatases domain-containing protein</fullName>
    </recommendedName>
</protein>
<keyword evidence="3" id="KW-1185">Reference proteome</keyword>
<dbReference type="EMBL" id="JADFTS010000005">
    <property type="protein sequence ID" value="KAF9605496.1"/>
    <property type="molecule type" value="Genomic_DNA"/>
</dbReference>
<dbReference type="InterPro" id="IPR006186">
    <property type="entry name" value="Ser/Thr-sp_prot-phosphatase"/>
</dbReference>
<reference evidence="2 3" key="1">
    <citation type="submission" date="2020-10" db="EMBL/GenBank/DDBJ databases">
        <title>The Coptis chinensis genome and diversification of protoberbering-type alkaloids.</title>
        <authorList>
            <person name="Wang B."/>
            <person name="Shu S."/>
            <person name="Song C."/>
            <person name="Liu Y."/>
        </authorList>
    </citation>
    <scope>NUCLEOTIDE SEQUENCE [LARGE SCALE GENOMIC DNA]</scope>
    <source>
        <strain evidence="2">HL-2020</strain>
        <tissue evidence="2">Leaf</tissue>
    </source>
</reference>
<sequence length="89" mass="10334">GNLMDLDLWISKVKEGQHLMEDELQLLCEYVIIISNLLSSPISLIISWANITLLRGNHESRQLTQVLYVHYFECTQPPFLLAFTFLELI</sequence>
<dbReference type="Proteomes" id="UP000631114">
    <property type="component" value="Unassembled WGS sequence"/>
</dbReference>
<dbReference type="GO" id="GO:0016787">
    <property type="term" value="F:hydrolase activity"/>
    <property type="evidence" value="ECO:0007669"/>
    <property type="project" value="InterPro"/>
</dbReference>
<evidence type="ECO:0000313" key="3">
    <source>
        <dbReference type="Proteomes" id="UP000631114"/>
    </source>
</evidence>
<comment type="caution">
    <text evidence="2">The sequence shown here is derived from an EMBL/GenBank/DDBJ whole genome shotgun (WGS) entry which is preliminary data.</text>
</comment>
<evidence type="ECO:0000313" key="2">
    <source>
        <dbReference type="EMBL" id="KAF9605496.1"/>
    </source>
</evidence>
<feature type="domain" description="Serine/threonine specific protein phosphatases" evidence="1">
    <location>
        <begin position="54"/>
        <end position="59"/>
    </location>
</feature>
<dbReference type="PROSITE" id="PS00125">
    <property type="entry name" value="SER_THR_PHOSPHATASE"/>
    <property type="match status" value="1"/>
</dbReference>
<name>A0A835HVG5_9MAGN</name>
<proteinExistence type="predicted"/>
<accession>A0A835HVG5</accession>